<dbReference type="GO" id="GO:0046872">
    <property type="term" value="F:metal ion binding"/>
    <property type="evidence" value="ECO:0007669"/>
    <property type="project" value="UniProtKB-KW"/>
</dbReference>
<dbReference type="CDD" id="cd02037">
    <property type="entry name" value="Mrp_NBP35"/>
    <property type="match status" value="1"/>
</dbReference>
<evidence type="ECO:0000256" key="7">
    <source>
        <dbReference type="ARBA" id="ARBA00023004"/>
    </source>
</evidence>
<dbReference type="Pfam" id="PF10609">
    <property type="entry name" value="ParA"/>
    <property type="match status" value="1"/>
</dbReference>
<keyword evidence="2 9" id="KW-0004">4Fe-4S</keyword>
<dbReference type="PROSITE" id="PS01215">
    <property type="entry name" value="MRP"/>
    <property type="match status" value="1"/>
</dbReference>
<dbReference type="HAMAP" id="MF_03039">
    <property type="entry name" value="NUBP2"/>
    <property type="match status" value="1"/>
</dbReference>
<dbReference type="InterPro" id="IPR028600">
    <property type="entry name" value="NUBP2/Cfd1_eukaryotes"/>
</dbReference>
<dbReference type="InterPro" id="IPR033756">
    <property type="entry name" value="YlxH/NBP35"/>
</dbReference>
<dbReference type="GO" id="GO:0140663">
    <property type="term" value="F:ATP-dependent FeS chaperone activity"/>
    <property type="evidence" value="ECO:0007669"/>
    <property type="project" value="InterPro"/>
</dbReference>
<dbReference type="InterPro" id="IPR019591">
    <property type="entry name" value="Mrp/NBP35_ATP-bd"/>
</dbReference>
<dbReference type="PANTHER" id="PTHR23264">
    <property type="entry name" value="NUCLEOTIDE-BINDING PROTEIN NBP35 YEAST -RELATED"/>
    <property type="match status" value="1"/>
</dbReference>
<evidence type="ECO:0000256" key="1">
    <source>
        <dbReference type="ARBA" id="ARBA00004496"/>
    </source>
</evidence>
<dbReference type="PANTHER" id="PTHR23264:SF19">
    <property type="entry name" value="CYTOSOLIC FE-S CLUSTER ASSEMBLY FACTOR NUBP2"/>
    <property type="match status" value="1"/>
</dbReference>
<dbReference type="GO" id="GO:0016226">
    <property type="term" value="P:iron-sulfur cluster assembly"/>
    <property type="evidence" value="ECO:0007669"/>
    <property type="project" value="UniProtKB-UniRule"/>
</dbReference>
<dbReference type="EMBL" id="KV425913">
    <property type="protein sequence ID" value="KZV98982.1"/>
    <property type="molecule type" value="Genomic_DNA"/>
</dbReference>
<keyword evidence="8 9" id="KW-0411">Iron-sulfur</keyword>
<name>A0A165MA73_EXIGL</name>
<keyword evidence="6 9" id="KW-0067">ATP-binding</keyword>
<dbReference type="Proteomes" id="UP000077266">
    <property type="component" value="Unassembled WGS sequence"/>
</dbReference>
<dbReference type="InterPro" id="IPR027417">
    <property type="entry name" value="P-loop_NTPase"/>
</dbReference>
<keyword evidence="7 9" id="KW-0408">Iron</keyword>
<evidence type="ECO:0000256" key="3">
    <source>
        <dbReference type="ARBA" id="ARBA00022490"/>
    </source>
</evidence>
<dbReference type="FunFam" id="3.40.50.300:FF:001119">
    <property type="entry name" value="Iron-sulfur cluster carrier protein"/>
    <property type="match status" value="1"/>
</dbReference>
<reference evidence="10 11" key="1">
    <citation type="journal article" date="2016" name="Mol. Biol. Evol.">
        <title>Comparative Genomics of Early-Diverging Mushroom-Forming Fungi Provides Insights into the Origins of Lignocellulose Decay Capabilities.</title>
        <authorList>
            <person name="Nagy L.G."/>
            <person name="Riley R."/>
            <person name="Tritt A."/>
            <person name="Adam C."/>
            <person name="Daum C."/>
            <person name="Floudas D."/>
            <person name="Sun H."/>
            <person name="Yadav J.S."/>
            <person name="Pangilinan J."/>
            <person name="Larsson K.H."/>
            <person name="Matsuura K."/>
            <person name="Barry K."/>
            <person name="Labutti K."/>
            <person name="Kuo R."/>
            <person name="Ohm R.A."/>
            <person name="Bhattacharya S.S."/>
            <person name="Shirouzu T."/>
            <person name="Yoshinaga Y."/>
            <person name="Martin F.M."/>
            <person name="Grigoriev I.V."/>
            <person name="Hibbett D.S."/>
        </authorList>
    </citation>
    <scope>NUCLEOTIDE SEQUENCE [LARGE SCALE GENOMIC DNA]</scope>
    <source>
        <strain evidence="10 11">HHB12029</strain>
    </source>
</reference>
<evidence type="ECO:0000256" key="2">
    <source>
        <dbReference type="ARBA" id="ARBA00022485"/>
    </source>
</evidence>
<dbReference type="OrthoDB" id="1741334at2759"/>
<keyword evidence="4 9" id="KW-0479">Metal-binding</keyword>
<sequence>MSTTDTPVSRRLAGVKRILVVLAGKGGVGKSSVSAQLALCLHKAGKRVGVLDIDLTGPSVPRMLGLDGNGVHQSSMGWVPVYADGSTARLACMSVGFLLKRREDSVVWRGPKKNAMIRQFLSDVAWGQLDYLIIDTPPGTSDEHLSMMEHLAPVADRMSAIIVTTPQAVALADAAKCLSFTRAVSLPVLGLIENMSGYVCPCCGEVSNVFSTGGGQEMARREGLTFLGSLPVDTELVTLLDAAEGAQADVSVEDQQAEFPLLHRYERTASFKLFHQAIGTLLQAPEAQLGASSGP</sequence>
<keyword evidence="5 9" id="KW-0547">Nucleotide-binding</keyword>
<evidence type="ECO:0000256" key="6">
    <source>
        <dbReference type="ARBA" id="ARBA00022840"/>
    </source>
</evidence>
<feature type="binding site" evidence="9">
    <location>
        <position position="203"/>
    </location>
    <ligand>
        <name>[4Fe-4S] cluster</name>
        <dbReference type="ChEBI" id="CHEBI:49883"/>
        <note>ligand shared between dimeric partners</note>
    </ligand>
</feature>
<comment type="function">
    <text evidence="9">Component of the cytosolic iron-sulfur (Fe/S) protein assembly (CIA) machinery. Required for maturation of extramitochondrial Fe-S proteins. The NBP35-CFD1 heterotetramer forms a Fe-S scaffold complex, mediating the de novo assembly of an Fe-S cluster and its transfer to target apoproteins.</text>
</comment>
<comment type="similarity">
    <text evidence="9">Belongs to the Mrp/NBP35 ATP-binding proteins family. NUBP2/CFD1 subfamily.</text>
</comment>
<evidence type="ECO:0000313" key="11">
    <source>
        <dbReference type="Proteomes" id="UP000077266"/>
    </source>
</evidence>
<dbReference type="InterPro" id="IPR000808">
    <property type="entry name" value="Mrp-like_CS"/>
</dbReference>
<evidence type="ECO:0000256" key="9">
    <source>
        <dbReference type="HAMAP-Rule" id="MF_03039"/>
    </source>
</evidence>
<dbReference type="HAMAP" id="MF_02040">
    <property type="entry name" value="Mrp_NBP35"/>
    <property type="match status" value="1"/>
</dbReference>
<dbReference type="GO" id="GO:0005524">
    <property type="term" value="F:ATP binding"/>
    <property type="evidence" value="ECO:0007669"/>
    <property type="project" value="UniProtKB-KW"/>
</dbReference>
<keyword evidence="3 9" id="KW-0963">Cytoplasm</keyword>
<evidence type="ECO:0000256" key="8">
    <source>
        <dbReference type="ARBA" id="ARBA00023014"/>
    </source>
</evidence>
<accession>A0A165MA73</accession>
<evidence type="ECO:0000256" key="4">
    <source>
        <dbReference type="ARBA" id="ARBA00022723"/>
    </source>
</evidence>
<dbReference type="AlphaFoldDB" id="A0A165MA73"/>
<evidence type="ECO:0000256" key="5">
    <source>
        <dbReference type="ARBA" id="ARBA00022741"/>
    </source>
</evidence>
<protein>
    <submittedName>
        <fullName evidence="10">p-loop containing nucleoside triphosphate hydrolase protein</fullName>
    </submittedName>
</protein>
<gene>
    <name evidence="10" type="ORF">EXIGLDRAFT_640970</name>
</gene>
<comment type="subcellular location">
    <subcellularLocation>
        <location evidence="1 9">Cytoplasm</location>
    </subcellularLocation>
</comment>
<dbReference type="STRING" id="1314781.A0A165MA73"/>
<dbReference type="Gene3D" id="3.40.50.300">
    <property type="entry name" value="P-loop containing nucleotide triphosphate hydrolases"/>
    <property type="match status" value="1"/>
</dbReference>
<feature type="binding site" evidence="9">
    <location>
        <position position="200"/>
    </location>
    <ligand>
        <name>[4Fe-4S] cluster</name>
        <dbReference type="ChEBI" id="CHEBI:49883"/>
        <note>ligand shared between dimeric partners</note>
    </ligand>
</feature>
<proteinExistence type="inferred from homology"/>
<dbReference type="SUPFAM" id="SSF52540">
    <property type="entry name" value="P-loop containing nucleoside triphosphate hydrolases"/>
    <property type="match status" value="1"/>
</dbReference>
<dbReference type="GO" id="GO:0005829">
    <property type="term" value="C:cytosol"/>
    <property type="evidence" value="ECO:0007669"/>
    <property type="project" value="TreeGrafter"/>
</dbReference>
<keyword evidence="10" id="KW-0378">Hydrolase</keyword>
<feature type="binding site" evidence="9">
    <location>
        <begin position="24"/>
        <end position="31"/>
    </location>
    <ligand>
        <name>ATP</name>
        <dbReference type="ChEBI" id="CHEBI:30616"/>
    </ligand>
</feature>
<organism evidence="10 11">
    <name type="scientific">Exidia glandulosa HHB12029</name>
    <dbReference type="NCBI Taxonomy" id="1314781"/>
    <lineage>
        <taxon>Eukaryota</taxon>
        <taxon>Fungi</taxon>
        <taxon>Dikarya</taxon>
        <taxon>Basidiomycota</taxon>
        <taxon>Agaricomycotina</taxon>
        <taxon>Agaricomycetes</taxon>
        <taxon>Auriculariales</taxon>
        <taxon>Exidiaceae</taxon>
        <taxon>Exidia</taxon>
    </lineage>
</organism>
<keyword evidence="11" id="KW-1185">Reference proteome</keyword>
<evidence type="ECO:0000313" key="10">
    <source>
        <dbReference type="EMBL" id="KZV98982.1"/>
    </source>
</evidence>
<dbReference type="InParanoid" id="A0A165MA73"/>
<dbReference type="GO" id="GO:0016787">
    <property type="term" value="F:hydrolase activity"/>
    <property type="evidence" value="ECO:0007669"/>
    <property type="project" value="UniProtKB-KW"/>
</dbReference>
<dbReference type="GO" id="GO:0051539">
    <property type="term" value="F:4 iron, 4 sulfur cluster binding"/>
    <property type="evidence" value="ECO:0007669"/>
    <property type="project" value="UniProtKB-UniRule"/>
</dbReference>